<name>A0A2W5VCE7_9CAUL</name>
<dbReference type="EMBL" id="QFQZ01000003">
    <property type="protein sequence ID" value="PZR36932.1"/>
    <property type="molecule type" value="Genomic_DNA"/>
</dbReference>
<evidence type="ECO:0000313" key="8">
    <source>
        <dbReference type="EMBL" id="PZR36932.1"/>
    </source>
</evidence>
<evidence type="ECO:0000259" key="7">
    <source>
        <dbReference type="Pfam" id="PF03328"/>
    </source>
</evidence>
<dbReference type="InterPro" id="IPR011206">
    <property type="entry name" value="Citrate_lyase_beta/mcl1/mcl2"/>
</dbReference>
<dbReference type="RefSeq" id="WP_304273370.1">
    <property type="nucleotide sequence ID" value="NZ_QFQZ01000003.1"/>
</dbReference>
<evidence type="ECO:0000313" key="9">
    <source>
        <dbReference type="Proteomes" id="UP000249393"/>
    </source>
</evidence>
<keyword evidence="4 6" id="KW-0460">Magnesium</keyword>
<dbReference type="GO" id="GO:0006107">
    <property type="term" value="P:oxaloacetate metabolic process"/>
    <property type="evidence" value="ECO:0007669"/>
    <property type="project" value="TreeGrafter"/>
</dbReference>
<dbReference type="InterPro" id="IPR015813">
    <property type="entry name" value="Pyrv/PenolPyrv_kinase-like_dom"/>
</dbReference>
<evidence type="ECO:0000256" key="5">
    <source>
        <dbReference type="PIRSR" id="PIRSR015582-1"/>
    </source>
</evidence>
<evidence type="ECO:0000256" key="6">
    <source>
        <dbReference type="PIRSR" id="PIRSR015582-2"/>
    </source>
</evidence>
<dbReference type="SUPFAM" id="SSF51621">
    <property type="entry name" value="Phosphoenolpyruvate/pyruvate domain"/>
    <property type="match status" value="1"/>
</dbReference>
<feature type="binding site" evidence="5">
    <location>
        <position position="64"/>
    </location>
    <ligand>
        <name>substrate</name>
    </ligand>
</feature>
<comment type="cofactor">
    <cofactor evidence="1">
        <name>Mg(2+)</name>
        <dbReference type="ChEBI" id="CHEBI:18420"/>
    </cofactor>
</comment>
<dbReference type="GO" id="GO:0016829">
    <property type="term" value="F:lyase activity"/>
    <property type="evidence" value="ECO:0007669"/>
    <property type="project" value="UniProtKB-KW"/>
</dbReference>
<comment type="caution">
    <text evidence="8">The sequence shown here is derived from an EMBL/GenBank/DDBJ whole genome shotgun (WGS) entry which is preliminary data.</text>
</comment>
<feature type="binding site" evidence="6">
    <location>
        <position position="146"/>
    </location>
    <ligand>
        <name>Mg(2+)</name>
        <dbReference type="ChEBI" id="CHEBI:18420"/>
    </ligand>
</feature>
<dbReference type="InterPro" id="IPR040442">
    <property type="entry name" value="Pyrv_kinase-like_dom_sf"/>
</dbReference>
<dbReference type="InterPro" id="IPR005000">
    <property type="entry name" value="Aldolase/citrate-lyase_domain"/>
</dbReference>
<gene>
    <name evidence="8" type="ORF">DI526_01690</name>
</gene>
<evidence type="ECO:0000256" key="2">
    <source>
        <dbReference type="ARBA" id="ARBA00005568"/>
    </source>
</evidence>
<evidence type="ECO:0000256" key="3">
    <source>
        <dbReference type="ARBA" id="ARBA00022723"/>
    </source>
</evidence>
<dbReference type="PANTHER" id="PTHR32308">
    <property type="entry name" value="LYASE BETA SUBUNIT, PUTATIVE (AFU_ORTHOLOGUE AFUA_4G13030)-RELATED"/>
    <property type="match status" value="1"/>
</dbReference>
<comment type="similarity">
    <text evidence="2">Belongs to the HpcH/HpaI aldolase family.</text>
</comment>
<evidence type="ECO:0000256" key="4">
    <source>
        <dbReference type="ARBA" id="ARBA00022842"/>
    </source>
</evidence>
<feature type="binding site" evidence="5">
    <location>
        <position position="120"/>
    </location>
    <ligand>
        <name>substrate</name>
    </ligand>
</feature>
<dbReference type="Proteomes" id="UP000249393">
    <property type="component" value="Unassembled WGS sequence"/>
</dbReference>
<feature type="domain" description="HpcH/HpaI aldolase/citrate lyase" evidence="7">
    <location>
        <begin position="4"/>
        <end position="212"/>
    </location>
</feature>
<feature type="binding site" evidence="6">
    <location>
        <position position="120"/>
    </location>
    <ligand>
        <name>Mg(2+)</name>
        <dbReference type="ChEBI" id="CHEBI:18420"/>
    </ligand>
</feature>
<proteinExistence type="inferred from homology"/>
<reference evidence="8 9" key="1">
    <citation type="submission" date="2017-08" db="EMBL/GenBank/DDBJ databases">
        <title>Infants hospitalized years apart are colonized by the same room-sourced microbial strains.</title>
        <authorList>
            <person name="Brooks B."/>
            <person name="Olm M.R."/>
            <person name="Firek B.A."/>
            <person name="Baker R."/>
            <person name="Thomas B.C."/>
            <person name="Morowitz M.J."/>
            <person name="Banfield J.F."/>
        </authorList>
    </citation>
    <scope>NUCLEOTIDE SEQUENCE [LARGE SCALE GENOMIC DNA]</scope>
    <source>
        <strain evidence="8">S2_003_000_R2_4</strain>
    </source>
</reference>
<dbReference type="Pfam" id="PF03328">
    <property type="entry name" value="HpcH_HpaI"/>
    <property type="match status" value="1"/>
</dbReference>
<sequence>MSIRSLLFVPGARPERFDKAMAAGADRVCIDLEDAVPPDQKAAARAATLDWLAAQPPSAAVGVRINGLGTVEGLRDLVALAESEARPALLMLPKTGHAEEIRIVRSVLGDAAPPLWPIVESAGALRAAWDIAAAPGVQGVLFGGADYSADLGVTLDWEPLFLARSTLAAACANAGIELLEVPHIDVKDEAGLDAGTRRVKALGFSGRACIHPSQVATVNQVFSPTEAEIAQARRVLEAFDAAGGAAALLDGKLIEAPVIRSAQRVLARAPLA</sequence>
<dbReference type="PANTHER" id="PTHR32308:SF0">
    <property type="entry name" value="HPCH_HPAI ALDOLASE_CITRATE LYASE DOMAIN-CONTAINING PROTEIN"/>
    <property type="match status" value="1"/>
</dbReference>
<dbReference type="AlphaFoldDB" id="A0A2W5VCE7"/>
<keyword evidence="3 6" id="KW-0479">Metal-binding</keyword>
<accession>A0A2W5VCE7</accession>
<dbReference type="GO" id="GO:0000287">
    <property type="term" value="F:magnesium ion binding"/>
    <property type="evidence" value="ECO:0007669"/>
    <property type="project" value="TreeGrafter"/>
</dbReference>
<evidence type="ECO:0000256" key="1">
    <source>
        <dbReference type="ARBA" id="ARBA00001946"/>
    </source>
</evidence>
<dbReference type="PIRSF" id="PIRSF015582">
    <property type="entry name" value="Cit_lyase_B"/>
    <property type="match status" value="1"/>
</dbReference>
<organism evidence="8 9">
    <name type="scientific">Caulobacter segnis</name>
    <dbReference type="NCBI Taxonomy" id="88688"/>
    <lineage>
        <taxon>Bacteria</taxon>
        <taxon>Pseudomonadati</taxon>
        <taxon>Pseudomonadota</taxon>
        <taxon>Alphaproteobacteria</taxon>
        <taxon>Caulobacterales</taxon>
        <taxon>Caulobacteraceae</taxon>
        <taxon>Caulobacter</taxon>
    </lineage>
</organism>
<dbReference type="Gene3D" id="3.20.20.60">
    <property type="entry name" value="Phosphoenolpyruvate-binding domains"/>
    <property type="match status" value="1"/>
</dbReference>
<keyword evidence="8" id="KW-0456">Lyase</keyword>
<protein>
    <submittedName>
        <fullName evidence="8">CoA ester lyase</fullName>
    </submittedName>
</protein>